<keyword evidence="5" id="KW-0812">Transmembrane</keyword>
<evidence type="ECO:0000256" key="5">
    <source>
        <dbReference type="SAM" id="Phobius"/>
    </source>
</evidence>
<dbReference type="InterPro" id="IPR036890">
    <property type="entry name" value="HATPase_C_sf"/>
</dbReference>
<dbReference type="Gene3D" id="1.20.5.1930">
    <property type="match status" value="1"/>
</dbReference>
<dbReference type="PANTHER" id="PTHR24421">
    <property type="entry name" value="NITRATE/NITRITE SENSOR PROTEIN NARX-RELATED"/>
    <property type="match status" value="1"/>
</dbReference>
<dbReference type="InterPro" id="IPR011712">
    <property type="entry name" value="Sig_transdc_His_kin_sub3_dim/P"/>
</dbReference>
<dbReference type="RefSeq" id="WP_155470409.1">
    <property type="nucleotide sequence ID" value="NZ_BMKG01000001.1"/>
</dbReference>
<dbReference type="InterPro" id="IPR050482">
    <property type="entry name" value="Sensor_HK_TwoCompSys"/>
</dbReference>
<dbReference type="Pfam" id="PF07730">
    <property type="entry name" value="HisKA_3"/>
    <property type="match status" value="1"/>
</dbReference>
<protein>
    <recommendedName>
        <fullName evidence="6">Histidine kinase domain-containing protein</fullName>
    </recommendedName>
</protein>
<dbReference type="PANTHER" id="PTHR24421:SF58">
    <property type="entry name" value="SIGNAL TRANSDUCTION HISTIDINE-PROTEIN KINASE_PHOSPHATASE UHPB"/>
    <property type="match status" value="1"/>
</dbReference>
<evidence type="ECO:0000259" key="6">
    <source>
        <dbReference type="PROSITE" id="PS50109"/>
    </source>
</evidence>
<dbReference type="CDD" id="cd16917">
    <property type="entry name" value="HATPase_UhpB-NarQ-NarX-like"/>
    <property type="match status" value="1"/>
</dbReference>
<organism evidence="7 8">
    <name type="scientific">Pseudoduganella buxea</name>
    <dbReference type="NCBI Taxonomy" id="1949069"/>
    <lineage>
        <taxon>Bacteria</taxon>
        <taxon>Pseudomonadati</taxon>
        <taxon>Pseudomonadota</taxon>
        <taxon>Betaproteobacteria</taxon>
        <taxon>Burkholderiales</taxon>
        <taxon>Oxalobacteraceae</taxon>
        <taxon>Telluria group</taxon>
        <taxon>Pseudoduganella</taxon>
    </lineage>
</organism>
<dbReference type="GO" id="GO:0046983">
    <property type="term" value="F:protein dimerization activity"/>
    <property type="evidence" value="ECO:0007669"/>
    <property type="project" value="InterPro"/>
</dbReference>
<evidence type="ECO:0000256" key="1">
    <source>
        <dbReference type="ARBA" id="ARBA00022679"/>
    </source>
</evidence>
<dbReference type="PROSITE" id="PS50109">
    <property type="entry name" value="HIS_KIN"/>
    <property type="match status" value="1"/>
</dbReference>
<keyword evidence="4" id="KW-0175">Coiled coil</keyword>
<keyword evidence="5" id="KW-1133">Transmembrane helix</keyword>
<dbReference type="Gene3D" id="3.30.565.10">
    <property type="entry name" value="Histidine kinase-like ATPase, C-terminal domain"/>
    <property type="match status" value="1"/>
</dbReference>
<evidence type="ECO:0000313" key="8">
    <source>
        <dbReference type="Proteomes" id="UP000430634"/>
    </source>
</evidence>
<dbReference type="OrthoDB" id="9797605at2"/>
<dbReference type="SUPFAM" id="SSF55874">
    <property type="entry name" value="ATPase domain of HSP90 chaperone/DNA topoisomerase II/histidine kinase"/>
    <property type="match status" value="1"/>
</dbReference>
<feature type="coiled-coil region" evidence="4">
    <location>
        <begin position="188"/>
        <end position="215"/>
    </location>
</feature>
<keyword evidence="2" id="KW-0418">Kinase</keyword>
<dbReference type="Pfam" id="PF02518">
    <property type="entry name" value="HATPase_c"/>
    <property type="match status" value="1"/>
</dbReference>
<dbReference type="InterPro" id="IPR003594">
    <property type="entry name" value="HATPase_dom"/>
</dbReference>
<evidence type="ECO:0000256" key="4">
    <source>
        <dbReference type="SAM" id="Coils"/>
    </source>
</evidence>
<dbReference type="Proteomes" id="UP000430634">
    <property type="component" value="Unassembled WGS sequence"/>
</dbReference>
<comment type="caution">
    <text evidence="7">The sequence shown here is derived from an EMBL/GenBank/DDBJ whole genome shotgun (WGS) entry which is preliminary data.</text>
</comment>
<gene>
    <name evidence="7" type="ORF">GM672_10140</name>
</gene>
<evidence type="ECO:0000313" key="7">
    <source>
        <dbReference type="EMBL" id="MTV53089.1"/>
    </source>
</evidence>
<sequence>MNLRWSTRKRLLAITIAPLVAMCLTLVWTNYQSRQDEVRAELAERGRLLARVLADSSERAIAAGHYEDLQRTIRDVLQSDTAIWQVALFDARRRPLLRVQGRAPGGPETRYYEAAVLKRLIWVRTPAGGNGTGMSVETVGYLQVRMAPAALLQKQARRFQLELLWASLGLLLCGAAAFRLSQGFDTSLQQSMQALRDADAEKRRLLRRVNTAVEEERRSIALEIHDELNAVLVAARLEAQRIAALARGVEPQATGLDIARRAQTVTQLTLGLYNSGRALVRRLRTEVLDMLGLQGAVEEMVRQFDTSHSDCTFDCRVVGDFSGIGPETAITAYRVVQEALANIVKHARASHASVLLERQGASLRIEVCDDGIGFHAASRQDGIGVAGMRERVHALEGSFTIASNGDGGGTRIVIALPLAG</sequence>
<dbReference type="EMBL" id="WNKZ01000022">
    <property type="protein sequence ID" value="MTV53089.1"/>
    <property type="molecule type" value="Genomic_DNA"/>
</dbReference>
<keyword evidence="5" id="KW-0472">Membrane</keyword>
<dbReference type="InterPro" id="IPR005467">
    <property type="entry name" value="His_kinase_dom"/>
</dbReference>
<dbReference type="AlphaFoldDB" id="A0A6I3SVQ6"/>
<accession>A0A6I3SVQ6</accession>
<evidence type="ECO:0000256" key="2">
    <source>
        <dbReference type="ARBA" id="ARBA00022777"/>
    </source>
</evidence>
<dbReference type="SMART" id="SM00387">
    <property type="entry name" value="HATPase_c"/>
    <property type="match status" value="1"/>
</dbReference>
<reference evidence="7 8" key="1">
    <citation type="submission" date="2019-11" db="EMBL/GenBank/DDBJ databases">
        <title>Type strains purchased from KCTC, JCM and DSMZ.</title>
        <authorList>
            <person name="Lu H."/>
        </authorList>
    </citation>
    <scope>NUCLEOTIDE SEQUENCE [LARGE SCALE GENOMIC DNA]</scope>
    <source>
        <strain evidence="7 8">KCTC 52429</strain>
    </source>
</reference>
<dbReference type="GO" id="GO:0016020">
    <property type="term" value="C:membrane"/>
    <property type="evidence" value="ECO:0007669"/>
    <property type="project" value="InterPro"/>
</dbReference>
<feature type="transmembrane region" description="Helical" evidence="5">
    <location>
        <begin position="12"/>
        <end position="31"/>
    </location>
</feature>
<proteinExistence type="predicted"/>
<evidence type="ECO:0000256" key="3">
    <source>
        <dbReference type="ARBA" id="ARBA00023012"/>
    </source>
</evidence>
<keyword evidence="1" id="KW-0808">Transferase</keyword>
<keyword evidence="3" id="KW-0902">Two-component regulatory system</keyword>
<feature type="domain" description="Histidine kinase" evidence="6">
    <location>
        <begin position="334"/>
        <end position="420"/>
    </location>
</feature>
<dbReference type="GO" id="GO:0000155">
    <property type="term" value="F:phosphorelay sensor kinase activity"/>
    <property type="evidence" value="ECO:0007669"/>
    <property type="project" value="InterPro"/>
</dbReference>
<name>A0A6I3SVQ6_9BURK</name>